<keyword evidence="2" id="KW-1185">Reference proteome</keyword>
<sequence length="188" mass="21174">MPERIWGDKWDCYRSNQFDQSDPDRAGPWHMLDVVQVNLGYLQGLTQLWGVIWRDYIICEICARWSRGPIRPLRFQCWKGPARARDQAICLRIRYNGTLDATGCEHAVLAEGSVHIETRTPRSQPGQSRSPAVAQPKVITELGAHNPWMGPRAGAIISSTPINLGRYPKSPPGLRHYGLGWLLYGLSG</sequence>
<organism evidence="1 2">
    <name type="scientific">Penicillium rubens (strain ATCC 28089 / DSM 1075 / NRRL 1951 / Wisconsin 54-1255)</name>
    <name type="common">Penicillium chrysogenum</name>
    <dbReference type="NCBI Taxonomy" id="500485"/>
    <lineage>
        <taxon>Eukaryota</taxon>
        <taxon>Fungi</taxon>
        <taxon>Dikarya</taxon>
        <taxon>Ascomycota</taxon>
        <taxon>Pezizomycotina</taxon>
        <taxon>Eurotiomycetes</taxon>
        <taxon>Eurotiomycetidae</taxon>
        <taxon>Eurotiales</taxon>
        <taxon>Aspergillaceae</taxon>
        <taxon>Penicillium</taxon>
        <taxon>Penicillium chrysogenum species complex</taxon>
    </lineage>
</organism>
<reference evidence="1 2" key="1">
    <citation type="journal article" date="2008" name="Nat. Biotechnol.">
        <title>Genome sequencing and analysis of the filamentous fungus Penicillium chrysogenum.</title>
        <authorList>
            <person name="van den Berg M.A."/>
            <person name="Albang R."/>
            <person name="Albermann K."/>
            <person name="Badger J.H."/>
            <person name="Daran J.-M."/>
            <person name="Driessen A.J.M."/>
            <person name="Garcia-Estrada C."/>
            <person name="Fedorova N.D."/>
            <person name="Harris D.M."/>
            <person name="Heijne W.H.M."/>
            <person name="Joardar V.S."/>
            <person name="Kiel J.A.K.W."/>
            <person name="Kovalchuk A."/>
            <person name="Martin J.F."/>
            <person name="Nierman W.C."/>
            <person name="Nijland J.G."/>
            <person name="Pronk J.T."/>
            <person name="Roubos J.A."/>
            <person name="van der Klei I.J."/>
            <person name="van Peij N.N.M.E."/>
            <person name="Veenhuis M."/>
            <person name="von Doehren H."/>
            <person name="Wagner C."/>
            <person name="Wortman J.R."/>
            <person name="Bovenberg R.A.L."/>
        </authorList>
    </citation>
    <scope>NUCLEOTIDE SEQUENCE [LARGE SCALE GENOMIC DNA]</scope>
    <source>
        <strain evidence="2">ATCC 28089 / DSM 1075 / NRRL 1951 / Wisconsin 54-1255</strain>
    </source>
</reference>
<protein>
    <submittedName>
        <fullName evidence="1">Uncharacterized protein</fullName>
    </submittedName>
</protein>
<gene>
    <name evidence="1" type="ORF">Pc16g06880</name>
    <name evidence="1" type="ORF">PCH_Pc16g06880</name>
</gene>
<name>B6H7G1_PENRW</name>
<dbReference type="HOGENOM" id="CLU_1441494_0_0_1"/>
<accession>B6H7G1</accession>
<dbReference type="VEuPathDB" id="FungiDB:PCH_Pc16g06880"/>
<dbReference type="AlphaFoldDB" id="B6H7G1"/>
<proteinExistence type="predicted"/>
<dbReference type="Proteomes" id="UP000000724">
    <property type="component" value="Contig Pc00c16"/>
</dbReference>
<evidence type="ECO:0000313" key="2">
    <source>
        <dbReference type="Proteomes" id="UP000000724"/>
    </source>
</evidence>
<dbReference type="OMA" id="EICARWS"/>
<evidence type="ECO:0000313" key="1">
    <source>
        <dbReference type="EMBL" id="CAP93358.1"/>
    </source>
</evidence>
<dbReference type="EMBL" id="AM920431">
    <property type="protein sequence ID" value="CAP93358.1"/>
    <property type="molecule type" value="Genomic_DNA"/>
</dbReference>